<evidence type="ECO:0000313" key="3">
    <source>
        <dbReference type="EMBL" id="RBL89586.1"/>
    </source>
</evidence>
<sequence>MNKLYKQFVQFSGAMLMLALVVAGCKKTFDEPPYKDGNPDLKVTNTLAELQAMYKGAPVDITNDIVLSGVVIGDDKSGNLFKQIVIQDNTAGINIQLDASNLNAKYPIGRRVFIKAKGLTLGAYGGLLELGYGVNDSKQPVRIPQALIDSFLVGGSAGNVVAPLELALDQLNGKYQNMLVKIKKAQVSVADTSKTFGDPTKGQAYVSISVQDTTKGSLVIRTSSYANFAATKAPKGSGELTGIYTIFNADNQLVIRDVTDVAKMTGARNEPVVPPATNIELKTSPLLINFDDIATELPIGVTVRASASATYLGNDSIAAFKKAPLKWTDVAFGFKNFASGTDMTLDSAKQSAATNRALGVRQTGSVEAGVAFVFEIKNTTGKKNLKMSFKLQSLDASSARVTTWAVDYGTGDTPTSFTTANAVGTMTTGGSTAASNTVTVDFGSALDNNSNKVYIRIVTLGKTLNSGNRASSAIDDVQFSWN</sequence>
<reference evidence="3 4" key="1">
    <citation type="submission" date="2018-05" db="EMBL/GenBank/DDBJ databases">
        <title>Chitinophaga sp. K3CV102501T nov., isolated from isolated from a monsoon evergreen broad-leaved forest soil.</title>
        <authorList>
            <person name="Lv Y."/>
        </authorList>
    </citation>
    <scope>NUCLEOTIDE SEQUENCE [LARGE SCALE GENOMIC DNA]</scope>
    <source>
        <strain evidence="3 4">GDMCC 1.1325</strain>
    </source>
</reference>
<keyword evidence="4" id="KW-1185">Reference proteome</keyword>
<feature type="chain" id="PRO_5016793766" description="DUF5689 domain-containing protein" evidence="1">
    <location>
        <begin position="24"/>
        <end position="482"/>
    </location>
</feature>
<feature type="signal peptide" evidence="1">
    <location>
        <begin position="1"/>
        <end position="23"/>
    </location>
</feature>
<accession>A0A365XT81</accession>
<dbReference type="RefSeq" id="WP_113618336.1">
    <property type="nucleotide sequence ID" value="NZ_QFFJ01000002.1"/>
</dbReference>
<comment type="caution">
    <text evidence="3">The sequence shown here is derived from an EMBL/GenBank/DDBJ whole genome shotgun (WGS) entry which is preliminary data.</text>
</comment>
<dbReference type="EMBL" id="QFFJ01000002">
    <property type="protein sequence ID" value="RBL89586.1"/>
    <property type="molecule type" value="Genomic_DNA"/>
</dbReference>
<dbReference type="AlphaFoldDB" id="A0A365XT81"/>
<dbReference type="Proteomes" id="UP000253410">
    <property type="component" value="Unassembled WGS sequence"/>
</dbReference>
<evidence type="ECO:0000259" key="2">
    <source>
        <dbReference type="Pfam" id="PF18942"/>
    </source>
</evidence>
<protein>
    <recommendedName>
        <fullName evidence="2">DUF5689 domain-containing protein</fullName>
    </recommendedName>
</protein>
<organism evidence="3 4">
    <name type="scientific">Chitinophaga flava</name>
    <dbReference type="NCBI Taxonomy" id="2259036"/>
    <lineage>
        <taxon>Bacteria</taxon>
        <taxon>Pseudomonadati</taxon>
        <taxon>Bacteroidota</taxon>
        <taxon>Chitinophagia</taxon>
        <taxon>Chitinophagales</taxon>
        <taxon>Chitinophagaceae</taxon>
        <taxon>Chitinophaga</taxon>
    </lineage>
</organism>
<name>A0A365XT81_9BACT</name>
<gene>
    <name evidence="3" type="ORF">DF182_24075</name>
</gene>
<feature type="domain" description="DUF5689" evidence="2">
    <location>
        <begin position="44"/>
        <end position="261"/>
    </location>
</feature>
<evidence type="ECO:0000313" key="4">
    <source>
        <dbReference type="Proteomes" id="UP000253410"/>
    </source>
</evidence>
<dbReference type="OrthoDB" id="1492759at2"/>
<evidence type="ECO:0000256" key="1">
    <source>
        <dbReference type="SAM" id="SignalP"/>
    </source>
</evidence>
<dbReference type="PROSITE" id="PS51257">
    <property type="entry name" value="PROKAR_LIPOPROTEIN"/>
    <property type="match status" value="1"/>
</dbReference>
<proteinExistence type="predicted"/>
<keyword evidence="1" id="KW-0732">Signal</keyword>
<dbReference type="Pfam" id="PF18942">
    <property type="entry name" value="DUF5689"/>
    <property type="match status" value="1"/>
</dbReference>
<dbReference type="InterPro" id="IPR043744">
    <property type="entry name" value="DUF5689"/>
</dbReference>